<dbReference type="Pfam" id="PF02099">
    <property type="entry name" value="Josephin"/>
    <property type="match status" value="1"/>
</dbReference>
<dbReference type="EMBL" id="FN647877">
    <property type="protein sequence ID" value="CBN74064.1"/>
    <property type="molecule type" value="Genomic_DNA"/>
</dbReference>
<dbReference type="GO" id="GO:0016579">
    <property type="term" value="P:protein deubiquitination"/>
    <property type="evidence" value="ECO:0007669"/>
    <property type="project" value="InterPro"/>
</dbReference>
<keyword evidence="7" id="KW-0788">Thiol protease</keyword>
<dbReference type="InterPro" id="IPR001012">
    <property type="entry name" value="UBX_dom"/>
</dbReference>
<comment type="subcellular location">
    <subcellularLocation>
        <location evidence="2">Nucleus</location>
    </subcellularLocation>
</comment>
<accession>D8LDJ5</accession>
<evidence type="ECO:0000256" key="1">
    <source>
        <dbReference type="ARBA" id="ARBA00000707"/>
    </source>
</evidence>
<feature type="domain" description="UBX" evidence="14">
    <location>
        <begin position="301"/>
        <end position="333"/>
    </location>
</feature>
<evidence type="ECO:0000256" key="2">
    <source>
        <dbReference type="ARBA" id="ARBA00004123"/>
    </source>
</evidence>
<feature type="region of interest" description="Disordered" evidence="13">
    <location>
        <begin position="276"/>
        <end position="298"/>
    </location>
</feature>
<dbReference type="PRINTS" id="PR01233">
    <property type="entry name" value="JOSEPHIN"/>
</dbReference>
<evidence type="ECO:0000256" key="9">
    <source>
        <dbReference type="ARBA" id="ARBA00023163"/>
    </source>
</evidence>
<feature type="active site" evidence="12">
    <location>
        <position position="5"/>
    </location>
</feature>
<organism evidence="16 17">
    <name type="scientific">Ectocarpus siliculosus</name>
    <name type="common">Brown alga</name>
    <name type="synonym">Conferva siliculosa</name>
    <dbReference type="NCBI Taxonomy" id="2880"/>
    <lineage>
        <taxon>Eukaryota</taxon>
        <taxon>Sar</taxon>
        <taxon>Stramenopiles</taxon>
        <taxon>Ochrophyta</taxon>
        <taxon>PX clade</taxon>
        <taxon>Phaeophyceae</taxon>
        <taxon>Ectocarpales</taxon>
        <taxon>Ectocarpaceae</taxon>
        <taxon>Ectocarpus</taxon>
    </lineage>
</organism>
<feature type="region of interest" description="Disordered" evidence="13">
    <location>
        <begin position="204"/>
        <end position="236"/>
    </location>
</feature>
<evidence type="ECO:0000259" key="15">
    <source>
        <dbReference type="PROSITE" id="PS50957"/>
    </source>
</evidence>
<dbReference type="EC" id="3.4.19.12" evidence="3"/>
<reference evidence="16 17" key="1">
    <citation type="journal article" date="2010" name="Nature">
        <title>The Ectocarpus genome and the independent evolution of multicellularity in brown algae.</title>
        <authorList>
            <person name="Cock J.M."/>
            <person name="Sterck L."/>
            <person name="Rouze P."/>
            <person name="Scornet D."/>
            <person name="Allen A.E."/>
            <person name="Amoutzias G."/>
            <person name="Anthouard V."/>
            <person name="Artiguenave F."/>
            <person name="Aury J.M."/>
            <person name="Badger J.H."/>
            <person name="Beszteri B."/>
            <person name="Billiau K."/>
            <person name="Bonnet E."/>
            <person name="Bothwell J.H."/>
            <person name="Bowler C."/>
            <person name="Boyen C."/>
            <person name="Brownlee C."/>
            <person name="Carrano C.J."/>
            <person name="Charrier B."/>
            <person name="Cho G.Y."/>
            <person name="Coelho S.M."/>
            <person name="Collen J."/>
            <person name="Corre E."/>
            <person name="Da Silva C."/>
            <person name="Delage L."/>
            <person name="Delaroque N."/>
            <person name="Dittami S.M."/>
            <person name="Doulbeau S."/>
            <person name="Elias M."/>
            <person name="Farnham G."/>
            <person name="Gachon C.M."/>
            <person name="Gschloessl B."/>
            <person name="Heesch S."/>
            <person name="Jabbari K."/>
            <person name="Jubin C."/>
            <person name="Kawai H."/>
            <person name="Kimura K."/>
            <person name="Kloareg B."/>
            <person name="Kupper F.C."/>
            <person name="Lang D."/>
            <person name="Le Bail A."/>
            <person name="Leblanc C."/>
            <person name="Lerouge P."/>
            <person name="Lohr M."/>
            <person name="Lopez P.J."/>
            <person name="Martens C."/>
            <person name="Maumus F."/>
            <person name="Michel G."/>
            <person name="Miranda-Saavedra D."/>
            <person name="Morales J."/>
            <person name="Moreau H."/>
            <person name="Motomura T."/>
            <person name="Nagasato C."/>
            <person name="Napoli C.A."/>
            <person name="Nelson D.R."/>
            <person name="Nyvall-Collen P."/>
            <person name="Peters A.F."/>
            <person name="Pommier C."/>
            <person name="Potin P."/>
            <person name="Poulain J."/>
            <person name="Quesneville H."/>
            <person name="Read B."/>
            <person name="Rensing S.A."/>
            <person name="Ritter A."/>
            <person name="Rousvoal S."/>
            <person name="Samanta M."/>
            <person name="Samson G."/>
            <person name="Schroeder D.C."/>
            <person name="Segurens B."/>
            <person name="Strittmatter M."/>
            <person name="Tonon T."/>
            <person name="Tregear J.W."/>
            <person name="Valentin K."/>
            <person name="von Dassow P."/>
            <person name="Yamagishi T."/>
            <person name="Van de Peer Y."/>
            <person name="Wincker P."/>
        </authorList>
    </citation>
    <scope>NUCLEOTIDE SEQUENCE [LARGE SCALE GENOMIC DNA]</scope>
    <source>
        <strain evidence="17">Ec32 / CCAP1310/4</strain>
    </source>
</reference>
<dbReference type="InParanoid" id="D8LDJ5"/>
<evidence type="ECO:0000256" key="4">
    <source>
        <dbReference type="ARBA" id="ARBA00022670"/>
    </source>
</evidence>
<dbReference type="GO" id="GO:0004843">
    <property type="term" value="F:cysteine-type deubiquitinase activity"/>
    <property type="evidence" value="ECO:0007669"/>
    <property type="project" value="UniProtKB-EC"/>
</dbReference>
<evidence type="ECO:0000256" key="5">
    <source>
        <dbReference type="ARBA" id="ARBA00022786"/>
    </source>
</evidence>
<evidence type="ECO:0000256" key="8">
    <source>
        <dbReference type="ARBA" id="ARBA00023015"/>
    </source>
</evidence>
<evidence type="ECO:0000256" key="6">
    <source>
        <dbReference type="ARBA" id="ARBA00022801"/>
    </source>
</evidence>
<comment type="catalytic activity">
    <reaction evidence="1">
        <text>Thiol-dependent hydrolysis of ester, thioester, amide, peptide and isopeptide bonds formed by the C-terminal Gly of ubiquitin (a 76-residue protein attached to proteins as an intracellular targeting signal).</text>
        <dbReference type="EC" id="3.4.19.12"/>
    </reaction>
</comment>
<feature type="compositionally biased region" description="Gly residues" evidence="13">
    <location>
        <begin position="384"/>
        <end position="396"/>
    </location>
</feature>
<keyword evidence="9" id="KW-0804">Transcription</keyword>
<name>D8LDJ5_ECTSI</name>
<keyword evidence="6 12" id="KW-0378">Hydrolase</keyword>
<keyword evidence="10" id="KW-0539">Nucleus</keyword>
<feature type="active site" description="Proton acceptor" evidence="11">
    <location>
        <position position="112"/>
    </location>
</feature>
<evidence type="ECO:0000256" key="11">
    <source>
        <dbReference type="PIRSR" id="PIRSR633865-1"/>
    </source>
</evidence>
<keyword evidence="17" id="KW-1185">Reference proteome</keyword>
<dbReference type="EMBL" id="FN649735">
    <property type="protein sequence ID" value="CBN74064.1"/>
    <property type="molecule type" value="Genomic_DNA"/>
</dbReference>
<keyword evidence="5" id="KW-0833">Ubl conjugation pathway</keyword>
<gene>
    <name evidence="16" type="ORF">Esi_0012_0122</name>
</gene>
<evidence type="ECO:0000259" key="14">
    <source>
        <dbReference type="PROSITE" id="PS50033"/>
    </source>
</evidence>
<feature type="region of interest" description="Disordered" evidence="13">
    <location>
        <begin position="378"/>
        <end position="405"/>
    </location>
</feature>
<dbReference type="SMART" id="SM01246">
    <property type="entry name" value="Josephin"/>
    <property type="match status" value="1"/>
</dbReference>
<evidence type="ECO:0000256" key="10">
    <source>
        <dbReference type="ARBA" id="ARBA00023242"/>
    </source>
</evidence>
<dbReference type="InterPro" id="IPR029071">
    <property type="entry name" value="Ubiquitin-like_domsf"/>
</dbReference>
<dbReference type="eggNOG" id="KOG2935">
    <property type="taxonomic scope" value="Eukaryota"/>
</dbReference>
<dbReference type="PANTHER" id="PTHR14159:SF0">
    <property type="entry name" value="ATAXIN-3-RELATED"/>
    <property type="match status" value="1"/>
</dbReference>
<dbReference type="OrthoDB" id="422700at2759"/>
<feature type="active site" evidence="12">
    <location>
        <position position="112"/>
    </location>
</feature>
<dbReference type="Gene3D" id="1.10.287.10">
    <property type="entry name" value="S15/NS1, RNA-binding"/>
    <property type="match status" value="1"/>
</dbReference>
<evidence type="ECO:0000256" key="7">
    <source>
        <dbReference type="ARBA" id="ARBA00022807"/>
    </source>
</evidence>
<feature type="compositionally biased region" description="Low complexity" evidence="13">
    <location>
        <begin position="276"/>
        <end position="285"/>
    </location>
</feature>
<dbReference type="InterPro" id="IPR033865">
    <property type="entry name" value="Ataxin-3"/>
</dbReference>
<sequence>MSSLCGQHCINNLVQAASYSAADLADIALELDDQERQHMLAAGSDTPDALKFLAEESGNVDAAGNFSIQVLNTALKRLYGAYLVSAGSESVGKLSTTGYDVEDAFVLNRHAHWVAVRSIGGAYWDLNSMLDNPTRITTFALEAYLHQLREDGYSVFVVRGDDLPPPATEPREGSRDCWYRVKDLLEVSRGGKGSGGALNTAATDVWLNSGPGQRLDGGTTSKGPGKDGRDSGGAGMTSAEDMQLAMAISASMGGGGAAEGGGEGEDEMARAIALSLSQEESASSSPAGLYTPQPVPELQPNGPDVVRVQLRVGGGQRVVHSFRRSDPLTALFDVAAQALAKADGKALPSPFDVVAPGGRALLKAGVVVPGTDGGDVATAAKPAGAGGGESDGGGPTIGSEQLGGASVIVRRA</sequence>
<keyword evidence="8" id="KW-0805">Transcription regulation</keyword>
<feature type="active site" evidence="11 12">
    <location>
        <position position="127"/>
    </location>
</feature>
<evidence type="ECO:0000256" key="3">
    <source>
        <dbReference type="ARBA" id="ARBA00012759"/>
    </source>
</evidence>
<dbReference type="Proteomes" id="UP000002630">
    <property type="component" value="Linkage Group LG10"/>
</dbReference>
<dbReference type="STRING" id="2880.D8LDJ5"/>
<keyword evidence="4" id="KW-0645">Protease</keyword>
<dbReference type="PROSITE" id="PS50033">
    <property type="entry name" value="UBX"/>
    <property type="match status" value="1"/>
</dbReference>
<dbReference type="OMA" id="DQHWFAV"/>
<dbReference type="InterPro" id="IPR006155">
    <property type="entry name" value="Josephin"/>
</dbReference>
<evidence type="ECO:0000256" key="12">
    <source>
        <dbReference type="PROSITE-ProRule" id="PRU00331"/>
    </source>
</evidence>
<evidence type="ECO:0000313" key="16">
    <source>
        <dbReference type="EMBL" id="CBN74064.1"/>
    </source>
</evidence>
<dbReference type="Gene3D" id="3.90.70.40">
    <property type="match status" value="1"/>
</dbReference>
<dbReference type="GO" id="GO:0006508">
    <property type="term" value="P:proteolysis"/>
    <property type="evidence" value="ECO:0007669"/>
    <property type="project" value="UniProtKB-KW"/>
</dbReference>
<dbReference type="SUPFAM" id="SSF54236">
    <property type="entry name" value="Ubiquitin-like"/>
    <property type="match status" value="1"/>
</dbReference>
<dbReference type="PROSITE" id="PS50957">
    <property type="entry name" value="JOSEPHIN"/>
    <property type="match status" value="1"/>
</dbReference>
<proteinExistence type="predicted"/>
<dbReference type="GO" id="GO:0005634">
    <property type="term" value="C:nucleus"/>
    <property type="evidence" value="ECO:0007669"/>
    <property type="project" value="UniProtKB-SubCell"/>
</dbReference>
<feature type="domain" description="Josephin" evidence="15">
    <location>
        <begin position="1"/>
        <end position="173"/>
    </location>
</feature>
<evidence type="ECO:0000256" key="13">
    <source>
        <dbReference type="SAM" id="MobiDB-lite"/>
    </source>
</evidence>
<feature type="active site" description="Nucleophile" evidence="11">
    <location>
        <position position="5"/>
    </location>
</feature>
<dbReference type="PANTHER" id="PTHR14159">
    <property type="entry name" value="ATAXIN-3-RELATED"/>
    <property type="match status" value="1"/>
</dbReference>
<dbReference type="AlphaFoldDB" id="D8LDJ5"/>
<evidence type="ECO:0000313" key="17">
    <source>
        <dbReference type="Proteomes" id="UP000002630"/>
    </source>
</evidence>
<protein>
    <recommendedName>
        <fullName evidence="3">ubiquitinyl hydrolase 1</fullName>
        <ecNumber evidence="3">3.4.19.12</ecNumber>
    </recommendedName>
</protein>